<accession>A0A286RFF3</accession>
<feature type="region of interest" description="Disordered" evidence="1">
    <location>
        <begin position="1"/>
        <end position="71"/>
    </location>
</feature>
<protein>
    <submittedName>
        <fullName evidence="2">Uncharacterized protein</fullName>
    </submittedName>
</protein>
<proteinExistence type="predicted"/>
<dbReference type="AlphaFoldDB" id="A0A286RFF3"/>
<reference evidence="2 3" key="1">
    <citation type="journal article" name="Front. Microbiol.">
        <title>Sugar Metabolism of the First Thermophilic Planctomycete Thermogutta terrifontis: Comparative Genomic and Transcriptomic Approaches.</title>
        <authorList>
            <person name="Elcheninov A.G."/>
            <person name="Menzel P."/>
            <person name="Gudbergsdottir S.R."/>
            <person name="Slesarev A.I."/>
            <person name="Kadnikov V.V."/>
            <person name="Krogh A."/>
            <person name="Bonch-Osmolovskaya E.A."/>
            <person name="Peng X."/>
            <person name="Kublanov I.V."/>
        </authorList>
    </citation>
    <scope>NUCLEOTIDE SEQUENCE [LARGE SCALE GENOMIC DNA]</scope>
    <source>
        <strain evidence="2 3">R1</strain>
    </source>
</reference>
<evidence type="ECO:0000256" key="1">
    <source>
        <dbReference type="SAM" id="MobiDB-lite"/>
    </source>
</evidence>
<dbReference type="EMBL" id="CP018477">
    <property type="protein sequence ID" value="ASV74695.1"/>
    <property type="molecule type" value="Genomic_DNA"/>
</dbReference>
<sequence>MVQPASPPAPSSPSQPEQGAASSEDDEGDVRLGRMVRGLFRAAQSAVPGVTTREESQTKTEEAPPFIPPQR</sequence>
<feature type="compositionally biased region" description="Basic and acidic residues" evidence="1">
    <location>
        <begin position="52"/>
        <end position="62"/>
    </location>
</feature>
<evidence type="ECO:0000313" key="3">
    <source>
        <dbReference type="Proteomes" id="UP000215086"/>
    </source>
</evidence>
<name>A0A286RFF3_9BACT</name>
<keyword evidence="3" id="KW-1185">Reference proteome</keyword>
<feature type="compositionally biased region" description="Pro residues" evidence="1">
    <location>
        <begin position="1"/>
        <end position="13"/>
    </location>
</feature>
<evidence type="ECO:0000313" key="2">
    <source>
        <dbReference type="EMBL" id="ASV74695.1"/>
    </source>
</evidence>
<dbReference type="KEGG" id="ttf:THTE_2093"/>
<gene>
    <name evidence="2" type="ORF">THTE_2093</name>
</gene>
<dbReference type="Proteomes" id="UP000215086">
    <property type="component" value="Chromosome"/>
</dbReference>
<organism evidence="2 3">
    <name type="scientific">Thermogutta terrifontis</name>
    <dbReference type="NCBI Taxonomy" id="1331910"/>
    <lineage>
        <taxon>Bacteria</taxon>
        <taxon>Pseudomonadati</taxon>
        <taxon>Planctomycetota</taxon>
        <taxon>Planctomycetia</taxon>
        <taxon>Pirellulales</taxon>
        <taxon>Thermoguttaceae</taxon>
        <taxon>Thermogutta</taxon>
    </lineage>
</organism>